<dbReference type="Proteomes" id="UP000799439">
    <property type="component" value="Unassembled WGS sequence"/>
</dbReference>
<dbReference type="AlphaFoldDB" id="A0A9P4JAL7"/>
<evidence type="ECO:0000256" key="3">
    <source>
        <dbReference type="ARBA" id="ARBA00023002"/>
    </source>
</evidence>
<dbReference type="PROSITE" id="PS00061">
    <property type="entry name" value="ADH_SHORT"/>
    <property type="match status" value="1"/>
</dbReference>
<comment type="caution">
    <text evidence="5">The sequence shown here is derived from an EMBL/GenBank/DDBJ whole genome shotgun (WGS) entry which is preliminary data.</text>
</comment>
<dbReference type="GO" id="GO:0005783">
    <property type="term" value="C:endoplasmic reticulum"/>
    <property type="evidence" value="ECO:0007669"/>
    <property type="project" value="TreeGrafter"/>
</dbReference>
<name>A0A9P4JAL7_9PEZI</name>
<dbReference type="PRINTS" id="PR00080">
    <property type="entry name" value="SDRFAMILY"/>
</dbReference>
<dbReference type="OrthoDB" id="2102561at2759"/>
<dbReference type="GO" id="GO:0005811">
    <property type="term" value="C:lipid droplet"/>
    <property type="evidence" value="ECO:0007669"/>
    <property type="project" value="TreeGrafter"/>
</dbReference>
<dbReference type="PANTHER" id="PTHR44169:SF6">
    <property type="entry name" value="NADPH-DEPENDENT 1-ACYLDIHYDROXYACETONE PHOSPHATE REDUCTASE"/>
    <property type="match status" value="1"/>
</dbReference>
<keyword evidence="2" id="KW-0521">NADP</keyword>
<keyword evidence="6" id="KW-1185">Reference proteome</keyword>
<evidence type="ECO:0000256" key="4">
    <source>
        <dbReference type="RuleBase" id="RU000363"/>
    </source>
</evidence>
<accession>A0A9P4JAL7</accession>
<reference evidence="5" key="1">
    <citation type="journal article" date="2020" name="Stud. Mycol.">
        <title>101 Dothideomycetes genomes: a test case for predicting lifestyles and emergence of pathogens.</title>
        <authorList>
            <person name="Haridas S."/>
            <person name="Albert R."/>
            <person name="Binder M."/>
            <person name="Bloem J."/>
            <person name="Labutti K."/>
            <person name="Salamov A."/>
            <person name="Andreopoulos B."/>
            <person name="Baker S."/>
            <person name="Barry K."/>
            <person name="Bills G."/>
            <person name="Bluhm B."/>
            <person name="Cannon C."/>
            <person name="Castanera R."/>
            <person name="Culley D."/>
            <person name="Daum C."/>
            <person name="Ezra D."/>
            <person name="Gonzalez J."/>
            <person name="Henrissat B."/>
            <person name="Kuo A."/>
            <person name="Liang C."/>
            <person name="Lipzen A."/>
            <person name="Lutzoni F."/>
            <person name="Magnuson J."/>
            <person name="Mondo S."/>
            <person name="Nolan M."/>
            <person name="Ohm R."/>
            <person name="Pangilinan J."/>
            <person name="Park H.-J."/>
            <person name="Ramirez L."/>
            <person name="Alfaro M."/>
            <person name="Sun H."/>
            <person name="Tritt A."/>
            <person name="Yoshinaga Y."/>
            <person name="Zwiers L.-H."/>
            <person name="Turgeon B."/>
            <person name="Goodwin S."/>
            <person name="Spatafora J."/>
            <person name="Crous P."/>
            <person name="Grigoriev I."/>
        </authorList>
    </citation>
    <scope>NUCLEOTIDE SEQUENCE</scope>
    <source>
        <strain evidence="5">CBS 260.36</strain>
    </source>
</reference>
<dbReference type="Gene3D" id="3.40.50.720">
    <property type="entry name" value="NAD(P)-binding Rossmann-like Domain"/>
    <property type="match status" value="1"/>
</dbReference>
<dbReference type="SUPFAM" id="SSF51735">
    <property type="entry name" value="NAD(P)-binding Rossmann-fold domains"/>
    <property type="match status" value="1"/>
</dbReference>
<dbReference type="GO" id="GO:0019433">
    <property type="term" value="P:triglyceride catabolic process"/>
    <property type="evidence" value="ECO:0007669"/>
    <property type="project" value="TreeGrafter"/>
</dbReference>
<dbReference type="InterPro" id="IPR020904">
    <property type="entry name" value="Sc_DH/Rdtase_CS"/>
</dbReference>
<sequence>MATPQKTVLITGCTPGGIGHSLALTLSRPPYSYQVFATARTTSSLAALADIPNITPLELDVNDSASIAQLKSTIAAATSGRLDYLINNAGRNYTVPALEVDPAEAKAVFATNVVAVMELCTAFAPLLISTARSTPAPSLPARALSLVNSLTLGFFPFGSASPRPAIIQIGSLAALMPYAFGSVYNASKAALHSYSDTLRLELAPFGVDVVTIVTGGVRSNIARVERHLRSDSLYSAIENYYESRQTHSQLVGIESRLYAERVAKQVTKRNRADRLWEGGKIGMAWFAITFLPRSVLAQWMAREFGLAKLARLQRRKVR</sequence>
<dbReference type="EMBL" id="ML996082">
    <property type="protein sequence ID" value="KAF2156467.1"/>
    <property type="molecule type" value="Genomic_DNA"/>
</dbReference>
<protein>
    <submittedName>
        <fullName evidence="5">NAD(P)-binding protein</fullName>
    </submittedName>
</protein>
<dbReference type="PRINTS" id="PR00081">
    <property type="entry name" value="GDHRDH"/>
</dbReference>
<dbReference type="PANTHER" id="PTHR44169">
    <property type="entry name" value="NADPH-DEPENDENT 1-ACYLDIHYDROXYACETONE PHOSPHATE REDUCTASE"/>
    <property type="match status" value="1"/>
</dbReference>
<evidence type="ECO:0000313" key="5">
    <source>
        <dbReference type="EMBL" id="KAF2156467.1"/>
    </source>
</evidence>
<comment type="similarity">
    <text evidence="1 4">Belongs to the short-chain dehydrogenases/reductases (SDR) family.</text>
</comment>
<gene>
    <name evidence="5" type="ORF">K461DRAFT_275579</name>
</gene>
<evidence type="ECO:0000313" key="6">
    <source>
        <dbReference type="Proteomes" id="UP000799439"/>
    </source>
</evidence>
<dbReference type="GO" id="GO:0004806">
    <property type="term" value="F:triacylglycerol lipase activity"/>
    <property type="evidence" value="ECO:0007669"/>
    <property type="project" value="TreeGrafter"/>
</dbReference>
<dbReference type="InterPro" id="IPR036291">
    <property type="entry name" value="NAD(P)-bd_dom_sf"/>
</dbReference>
<organism evidence="5 6">
    <name type="scientific">Myriangium duriaei CBS 260.36</name>
    <dbReference type="NCBI Taxonomy" id="1168546"/>
    <lineage>
        <taxon>Eukaryota</taxon>
        <taxon>Fungi</taxon>
        <taxon>Dikarya</taxon>
        <taxon>Ascomycota</taxon>
        <taxon>Pezizomycotina</taxon>
        <taxon>Dothideomycetes</taxon>
        <taxon>Dothideomycetidae</taxon>
        <taxon>Myriangiales</taxon>
        <taxon>Myriangiaceae</taxon>
        <taxon>Myriangium</taxon>
    </lineage>
</organism>
<dbReference type="Pfam" id="PF00106">
    <property type="entry name" value="adh_short"/>
    <property type="match status" value="2"/>
</dbReference>
<dbReference type="GO" id="GO:0000140">
    <property type="term" value="F:acylglycerone-phosphate reductase (NADP+) activity"/>
    <property type="evidence" value="ECO:0007669"/>
    <property type="project" value="TreeGrafter"/>
</dbReference>
<keyword evidence="3" id="KW-0560">Oxidoreductase</keyword>
<evidence type="ECO:0000256" key="1">
    <source>
        <dbReference type="ARBA" id="ARBA00006484"/>
    </source>
</evidence>
<dbReference type="InterPro" id="IPR002347">
    <property type="entry name" value="SDR_fam"/>
</dbReference>
<dbReference type="GO" id="GO:0006654">
    <property type="term" value="P:phosphatidic acid biosynthetic process"/>
    <property type="evidence" value="ECO:0007669"/>
    <property type="project" value="TreeGrafter"/>
</dbReference>
<proteinExistence type="inferred from homology"/>
<evidence type="ECO:0000256" key="2">
    <source>
        <dbReference type="ARBA" id="ARBA00022857"/>
    </source>
</evidence>